<dbReference type="PANTHER" id="PTHR30474">
    <property type="entry name" value="CELL CYCLE PROTEIN"/>
    <property type="match status" value="1"/>
</dbReference>
<evidence type="ECO:0000313" key="20">
    <source>
        <dbReference type="EMBL" id="GGH56476.1"/>
    </source>
</evidence>
<feature type="transmembrane region" description="Helical" evidence="19">
    <location>
        <begin position="69"/>
        <end position="87"/>
    </location>
</feature>
<evidence type="ECO:0000256" key="12">
    <source>
        <dbReference type="ARBA" id="ARBA00038053"/>
    </source>
</evidence>
<keyword evidence="3" id="KW-0328">Glycosyltransferase</keyword>
<reference evidence="20 21" key="1">
    <citation type="journal article" date="2014" name="Int. J. Syst. Evol. Microbiol.">
        <title>Complete genome sequence of Corynebacterium casei LMG S-19264T (=DSM 44701T), isolated from a smear-ripened cheese.</title>
        <authorList>
            <consortium name="US DOE Joint Genome Institute (JGI-PGF)"/>
            <person name="Walter F."/>
            <person name="Albersmeier A."/>
            <person name="Kalinowski J."/>
            <person name="Ruckert C."/>
        </authorList>
    </citation>
    <scope>NUCLEOTIDE SEQUENCE [LARGE SCALE GENOMIC DNA]</scope>
    <source>
        <strain evidence="20 21">CCM 8669</strain>
    </source>
</reference>
<gene>
    <name evidence="20" type="ORF">GCM10007359_00620</name>
</gene>
<feature type="transmembrane region" description="Helical" evidence="19">
    <location>
        <begin position="326"/>
        <end position="347"/>
    </location>
</feature>
<evidence type="ECO:0000256" key="2">
    <source>
        <dbReference type="ARBA" id="ARBA00004752"/>
    </source>
</evidence>
<evidence type="ECO:0000256" key="7">
    <source>
        <dbReference type="ARBA" id="ARBA00022984"/>
    </source>
</evidence>
<feature type="transmembrane region" description="Helical" evidence="19">
    <location>
        <begin position="156"/>
        <end position="172"/>
    </location>
</feature>
<evidence type="ECO:0000256" key="17">
    <source>
        <dbReference type="ARBA" id="ARBA00049966"/>
    </source>
</evidence>
<keyword evidence="20" id="KW-0131">Cell cycle</keyword>
<evidence type="ECO:0000256" key="10">
    <source>
        <dbReference type="ARBA" id="ARBA00032370"/>
    </source>
</evidence>
<accession>A0A917MPJ0</accession>
<evidence type="ECO:0000256" key="3">
    <source>
        <dbReference type="ARBA" id="ARBA00022676"/>
    </source>
</evidence>
<evidence type="ECO:0000256" key="14">
    <source>
        <dbReference type="ARBA" id="ARBA00041418"/>
    </source>
</evidence>
<keyword evidence="7" id="KW-0573">Peptidoglycan synthesis</keyword>
<dbReference type="GO" id="GO:0008955">
    <property type="term" value="F:peptidoglycan glycosyltransferase activity"/>
    <property type="evidence" value="ECO:0007669"/>
    <property type="project" value="UniProtKB-EC"/>
</dbReference>
<evidence type="ECO:0000256" key="6">
    <source>
        <dbReference type="ARBA" id="ARBA00022960"/>
    </source>
</evidence>
<keyword evidence="9 19" id="KW-0472">Membrane</keyword>
<evidence type="ECO:0000256" key="18">
    <source>
        <dbReference type="SAM" id="MobiDB-lite"/>
    </source>
</evidence>
<evidence type="ECO:0000313" key="21">
    <source>
        <dbReference type="Proteomes" id="UP000600171"/>
    </source>
</evidence>
<dbReference type="GO" id="GO:0015648">
    <property type="term" value="F:lipid-linked peptidoglycan transporter activity"/>
    <property type="evidence" value="ECO:0007669"/>
    <property type="project" value="TreeGrafter"/>
</dbReference>
<dbReference type="EC" id="2.4.99.28" evidence="15"/>
<evidence type="ECO:0000256" key="16">
    <source>
        <dbReference type="ARBA" id="ARBA00049902"/>
    </source>
</evidence>
<dbReference type="EMBL" id="BMDC01000001">
    <property type="protein sequence ID" value="GGH56476.1"/>
    <property type="molecule type" value="Genomic_DNA"/>
</dbReference>
<keyword evidence="20" id="KW-0132">Cell division</keyword>
<evidence type="ECO:0000256" key="15">
    <source>
        <dbReference type="ARBA" id="ARBA00044770"/>
    </source>
</evidence>
<comment type="pathway">
    <text evidence="2">Cell wall biogenesis; peptidoglycan biosynthesis.</text>
</comment>
<feature type="transmembrane region" description="Helical" evidence="19">
    <location>
        <begin position="132"/>
        <end position="150"/>
    </location>
</feature>
<feature type="transmembrane region" description="Helical" evidence="19">
    <location>
        <begin position="177"/>
        <end position="194"/>
    </location>
</feature>
<proteinExistence type="inferred from homology"/>
<evidence type="ECO:0000256" key="13">
    <source>
        <dbReference type="ARBA" id="ARBA00041185"/>
    </source>
</evidence>
<feature type="compositionally biased region" description="Low complexity" evidence="18">
    <location>
        <begin position="460"/>
        <end position="478"/>
    </location>
</feature>
<dbReference type="GO" id="GO:0032153">
    <property type="term" value="C:cell division site"/>
    <property type="evidence" value="ECO:0007669"/>
    <property type="project" value="TreeGrafter"/>
</dbReference>
<evidence type="ECO:0000256" key="8">
    <source>
        <dbReference type="ARBA" id="ARBA00022989"/>
    </source>
</evidence>
<dbReference type="GO" id="GO:0051301">
    <property type="term" value="P:cell division"/>
    <property type="evidence" value="ECO:0007669"/>
    <property type="project" value="UniProtKB-KW"/>
</dbReference>
<comment type="caution">
    <text evidence="20">The sequence shown here is derived from an EMBL/GenBank/DDBJ whole genome shotgun (WGS) entry which is preliminary data.</text>
</comment>
<comment type="catalytic activity">
    <reaction evidence="16">
        <text>[GlcNAc-(1-&gt;4)-Mur2Ac(oyl-L-Ala-gamma-D-Glu-L-Lys-D-Ala-D-Ala)](n)-di-trans,octa-cis-undecaprenyl diphosphate + beta-D-GlcNAc-(1-&gt;4)-Mur2Ac(oyl-L-Ala-gamma-D-Glu-L-Lys-D-Ala-D-Ala)-di-trans,octa-cis-undecaprenyl diphosphate = [GlcNAc-(1-&gt;4)-Mur2Ac(oyl-L-Ala-gamma-D-Glu-L-Lys-D-Ala-D-Ala)](n+1)-di-trans,octa-cis-undecaprenyl diphosphate + di-trans,octa-cis-undecaprenyl diphosphate + H(+)</text>
        <dbReference type="Rhea" id="RHEA:23708"/>
        <dbReference type="Rhea" id="RHEA-COMP:9602"/>
        <dbReference type="Rhea" id="RHEA-COMP:9603"/>
        <dbReference type="ChEBI" id="CHEBI:15378"/>
        <dbReference type="ChEBI" id="CHEBI:58405"/>
        <dbReference type="ChEBI" id="CHEBI:60033"/>
        <dbReference type="ChEBI" id="CHEBI:78435"/>
        <dbReference type="EC" id="2.4.99.28"/>
    </reaction>
</comment>
<feature type="region of interest" description="Disordered" evidence="18">
    <location>
        <begin position="412"/>
        <end position="528"/>
    </location>
</feature>
<evidence type="ECO:0000256" key="1">
    <source>
        <dbReference type="ARBA" id="ARBA00004141"/>
    </source>
</evidence>
<dbReference type="InterPro" id="IPR018365">
    <property type="entry name" value="Cell_cycle_FtsW-rel_CS"/>
</dbReference>
<dbReference type="InterPro" id="IPR001182">
    <property type="entry name" value="FtsW/RodA"/>
</dbReference>
<dbReference type="GO" id="GO:0005886">
    <property type="term" value="C:plasma membrane"/>
    <property type="evidence" value="ECO:0007669"/>
    <property type="project" value="TreeGrafter"/>
</dbReference>
<comment type="subcellular location">
    <subcellularLocation>
        <location evidence="1">Membrane</location>
        <topology evidence="1">Multi-pass membrane protein</topology>
    </subcellularLocation>
</comment>
<feature type="transmembrane region" description="Helical" evidence="19">
    <location>
        <begin position="290"/>
        <end position="320"/>
    </location>
</feature>
<dbReference type="AlphaFoldDB" id="A0A917MPJ0"/>
<keyword evidence="6" id="KW-0133">Cell shape</keyword>
<protein>
    <recommendedName>
        <fullName evidence="13">Probable peptidoglycan glycosyltransferase FtsW</fullName>
        <ecNumber evidence="15">2.4.99.28</ecNumber>
    </recommendedName>
    <alternativeName>
        <fullName evidence="14">Cell division protein FtsW</fullName>
    </alternativeName>
    <alternativeName>
        <fullName evidence="11">Cell wall polymerase</fullName>
    </alternativeName>
    <alternativeName>
        <fullName evidence="10">Peptidoglycan polymerase</fullName>
    </alternativeName>
</protein>
<comment type="similarity">
    <text evidence="12">Belongs to the SEDS family. FtsW subfamily.</text>
</comment>
<keyword evidence="4" id="KW-0808">Transferase</keyword>
<evidence type="ECO:0000256" key="9">
    <source>
        <dbReference type="ARBA" id="ARBA00023136"/>
    </source>
</evidence>
<name>A0A917MPJ0_9MICC</name>
<dbReference type="Pfam" id="PF01098">
    <property type="entry name" value="FTSW_RODA_SPOVE"/>
    <property type="match status" value="1"/>
</dbReference>
<dbReference type="PROSITE" id="PS00428">
    <property type="entry name" value="FTSW_RODA_SPOVE"/>
    <property type="match status" value="1"/>
</dbReference>
<organism evidence="20 21">
    <name type="scientific">Rothia aerolata</name>
    <dbReference type="NCBI Taxonomy" id="1812262"/>
    <lineage>
        <taxon>Bacteria</taxon>
        <taxon>Bacillati</taxon>
        <taxon>Actinomycetota</taxon>
        <taxon>Actinomycetes</taxon>
        <taxon>Micrococcales</taxon>
        <taxon>Micrococcaceae</taxon>
        <taxon>Rothia</taxon>
    </lineage>
</organism>
<dbReference type="PANTHER" id="PTHR30474:SF2">
    <property type="entry name" value="PEPTIDOGLYCAN GLYCOSYLTRANSFERASE FTSW-RELATED"/>
    <property type="match status" value="1"/>
</dbReference>
<evidence type="ECO:0000256" key="11">
    <source>
        <dbReference type="ARBA" id="ARBA00033270"/>
    </source>
</evidence>
<dbReference type="GO" id="GO:0008360">
    <property type="term" value="P:regulation of cell shape"/>
    <property type="evidence" value="ECO:0007669"/>
    <property type="project" value="UniProtKB-KW"/>
</dbReference>
<evidence type="ECO:0000256" key="19">
    <source>
        <dbReference type="SAM" id="Phobius"/>
    </source>
</evidence>
<feature type="compositionally biased region" description="Polar residues" evidence="18">
    <location>
        <begin position="419"/>
        <end position="456"/>
    </location>
</feature>
<feature type="transmembrane region" description="Helical" evidence="19">
    <location>
        <begin position="38"/>
        <end position="57"/>
    </location>
</feature>
<dbReference type="GO" id="GO:0009252">
    <property type="term" value="P:peptidoglycan biosynthetic process"/>
    <property type="evidence" value="ECO:0007669"/>
    <property type="project" value="UniProtKB-KW"/>
</dbReference>
<dbReference type="Proteomes" id="UP000600171">
    <property type="component" value="Unassembled WGS sequence"/>
</dbReference>
<keyword evidence="21" id="KW-1185">Reference proteome</keyword>
<evidence type="ECO:0000256" key="4">
    <source>
        <dbReference type="ARBA" id="ARBA00022679"/>
    </source>
</evidence>
<comment type="function">
    <text evidence="17">Peptidoglycan polymerase that is essential for cell division.</text>
</comment>
<evidence type="ECO:0000256" key="5">
    <source>
        <dbReference type="ARBA" id="ARBA00022692"/>
    </source>
</evidence>
<sequence length="528" mass="56976">MAAIALSLTALGLIMVLSASSVEQIAAGASPFTQVQRQAIFAVIGVVGMVALSFMPVTWYRNKWVMHSMLALALLMQVLVLAIGTTVNGNRNWIQFGGISIQPSELSKLLITLWMSWVLSQQGGISRYFRKAYFPLLFGFVPLVVLILLGHDVGTLMIYAMMLLGILWLAGMNYRGYLIALLVILLGFGAMVLTSPNRLARIFGVFGQCEGSTCDQSQSGLAALATGGFWGVGLGRSRQKYNYLPEAHNDYIFAVIGEELGLLGTLLIVILYLALLYVCIRIILRTTDRFIALATGTIAIWIIGQASINIAMVTGMLPVIGVPLPFISYGGSSLISLLAATGVLIAFARQTPLQPIVADGSTTYYAGETPKERARRSRLGRVVEAEQTRLDAAGDDAGFDIYDLLAVFGLGPRAPQKGRSGSTRPSTNRRVGQARTTPSGRASANRRQGSGSSGQRKTTRPQQNRQQGQPQRAGQQGAHRPRATSAATPKPAQSKPQEKRESKLPPGLAPLKSIRRGREHRSGGPRKE</sequence>
<feature type="transmembrane region" description="Helical" evidence="19">
    <location>
        <begin position="251"/>
        <end position="278"/>
    </location>
</feature>
<keyword evidence="8 19" id="KW-1133">Transmembrane helix</keyword>
<keyword evidence="5 19" id="KW-0812">Transmembrane</keyword>